<dbReference type="CDD" id="cd00063">
    <property type="entry name" value="FN3"/>
    <property type="match status" value="1"/>
</dbReference>
<dbReference type="InterPro" id="IPR017853">
    <property type="entry name" value="GH"/>
</dbReference>
<dbReference type="Gene3D" id="2.10.10.20">
    <property type="entry name" value="Carbohydrate-binding module superfamily 5/12"/>
    <property type="match status" value="2"/>
</dbReference>
<dbReference type="SUPFAM" id="SSF51055">
    <property type="entry name" value="Carbohydrate binding domain"/>
    <property type="match status" value="2"/>
</dbReference>
<dbReference type="PROSITE" id="PS01095">
    <property type="entry name" value="GH18_1"/>
    <property type="match status" value="1"/>
</dbReference>
<dbReference type="AlphaFoldDB" id="A0A514BPJ8"/>
<feature type="domain" description="GH18" evidence="12">
    <location>
        <begin position="445"/>
        <end position="847"/>
    </location>
</feature>
<dbReference type="EC" id="3.2.1.14" evidence="3"/>
<keyword evidence="10" id="KW-0732">Signal</keyword>
<keyword evidence="8" id="KW-0624">Polysaccharide degradation</keyword>
<dbReference type="GO" id="GO:0008843">
    <property type="term" value="F:endochitinase activity"/>
    <property type="evidence" value="ECO:0007669"/>
    <property type="project" value="UniProtKB-EC"/>
</dbReference>
<dbReference type="PROSITE" id="PS51910">
    <property type="entry name" value="GH18_2"/>
    <property type="match status" value="1"/>
</dbReference>
<feature type="signal peptide" evidence="10">
    <location>
        <begin position="1"/>
        <end position="34"/>
    </location>
</feature>
<dbReference type="Gene3D" id="3.10.50.10">
    <property type="match status" value="1"/>
</dbReference>
<dbReference type="InterPro" id="IPR001579">
    <property type="entry name" value="Glyco_hydro_18_chit_AS"/>
</dbReference>
<dbReference type="InterPro" id="IPR013783">
    <property type="entry name" value="Ig-like_fold"/>
</dbReference>
<dbReference type="CDD" id="cd12214">
    <property type="entry name" value="ChiA1_BD"/>
    <property type="match status" value="1"/>
</dbReference>
<evidence type="ECO:0000256" key="5">
    <source>
        <dbReference type="ARBA" id="ARBA00023024"/>
    </source>
</evidence>
<evidence type="ECO:0000259" key="11">
    <source>
        <dbReference type="PROSITE" id="PS50853"/>
    </source>
</evidence>
<evidence type="ECO:0000256" key="4">
    <source>
        <dbReference type="ARBA" id="ARBA00022801"/>
    </source>
</evidence>
<dbReference type="InterPro" id="IPR003610">
    <property type="entry name" value="CBM5/12"/>
</dbReference>
<dbReference type="Gene3D" id="3.20.20.80">
    <property type="entry name" value="Glycosidases"/>
    <property type="match status" value="1"/>
</dbReference>
<reference evidence="13 14" key="1">
    <citation type="submission" date="2019-06" db="EMBL/GenBank/DDBJ databases">
        <title>Lysobacter alkalisoli sp. nov. isolated from saline-alkali soil.</title>
        <authorList>
            <person name="Sun J.-Q."/>
            <person name="Xu L."/>
        </authorList>
    </citation>
    <scope>NUCLEOTIDE SEQUENCE [LARGE SCALE GENOMIC DNA]</scope>
    <source>
        <strain evidence="13 14">SJ-36</strain>
    </source>
</reference>
<evidence type="ECO:0000256" key="2">
    <source>
        <dbReference type="ARBA" id="ARBA00009121"/>
    </source>
</evidence>
<dbReference type="CDD" id="cd12215">
    <property type="entry name" value="ChiC_BD"/>
    <property type="match status" value="1"/>
</dbReference>
<sequence length="847" mass="88456">MKCAIPRTRTRRPRVTTVLAVSLLAALAPHAVFAAVCDGVAEWNAGTVYHAGDKLVKSSTLYQANQDIWNAPPDHPSGAPYYDNLGTCDGGDGGNAAPTVALTAPANGASFAEGSTIAIGANASDSDGSISKVEFFQGTTLLGTDTSAPYGISWTGVPAGSYAIRAVATDDGGLTATSAIVSITVTASGGGSGCHTAWSSTAVYTQGDRVTHNGRNHEAKWWTQGDNPAQSGEWGPWKDLGVCSGDDNQSPSVALTAPVHGARFNEGDSIAIAASASDNDGQIVSVEFFRGNVSLGIDTSAPYGVTWNNATAGTHALTAVATDNDGASTTSATITITVDAVPIDDDIPPSVPTGLASTAQTATSISLKWNASTDNPGGSGVAGYDVYRGGQPVGSTAQTTFTDAGLTPETAYSYRVRARDVAGNASAQSTVISASTTGAPVPGDKRVIGYFTQWGIYGRNYRVKDIDTSGAAARTTHINYAFGNVRNNRCEVGKTIASNPNTGEGGDAFADYTKAFSAAESVDGAGDTWDQSLRGNWNQLRKLKARHPQIKVLISLGGWTWSRGFSEAAKPANREAFVASCIDAYIHGNLPATDGAGGPGAAAGVFDGIDLDWEYPVACGLTCGSPEDNANFTALLAEFRRQLDAVQPGLLLTVAVGAGIDKIRVTDPGAYHPYLDFINVMTYDFHGAWDPRTNHHSALFDSPNDPSTGDQALYNSNDAIEAFIARGVPAHKLNLGIGYYGRGWTNVANVNNGLYQSGSAAPGTYEAGIEDWKVIKNKPGTEYTDASARATWKYDGNTFWSYDTPAMIAEKMQYVKAQGLGGAFFWEYSGDDAQGTLTRTISDGLAD</sequence>
<keyword evidence="4 9" id="KW-0378">Hydrolase</keyword>
<dbReference type="Pfam" id="PF17957">
    <property type="entry name" value="Big_7"/>
    <property type="match status" value="2"/>
</dbReference>
<feature type="chain" id="PRO_5022009401" description="chitinase" evidence="10">
    <location>
        <begin position="35"/>
        <end position="847"/>
    </location>
</feature>
<dbReference type="Pfam" id="PF00041">
    <property type="entry name" value="fn3"/>
    <property type="match status" value="1"/>
</dbReference>
<dbReference type="KEGG" id="lyj:FKV23_03715"/>
<proteinExistence type="inferred from homology"/>
<keyword evidence="6" id="KW-0119">Carbohydrate metabolism</keyword>
<evidence type="ECO:0000256" key="10">
    <source>
        <dbReference type="SAM" id="SignalP"/>
    </source>
</evidence>
<evidence type="ECO:0000256" key="6">
    <source>
        <dbReference type="ARBA" id="ARBA00023277"/>
    </source>
</evidence>
<evidence type="ECO:0000256" key="8">
    <source>
        <dbReference type="ARBA" id="ARBA00023326"/>
    </source>
</evidence>
<comment type="similarity">
    <text evidence="2">Belongs to the glycosyl hydrolase 18 family. Chitinase class II subfamily.</text>
</comment>
<dbReference type="InterPro" id="IPR022409">
    <property type="entry name" value="PKD/Chitinase_dom"/>
</dbReference>
<comment type="catalytic activity">
    <reaction evidence="1">
        <text>Random endo-hydrolysis of N-acetyl-beta-D-glucosaminide (1-&gt;4)-beta-linkages in chitin and chitodextrins.</text>
        <dbReference type="EC" id="3.2.1.14"/>
    </reaction>
</comment>
<gene>
    <name evidence="13" type="ORF">FKV23_03715</name>
</gene>
<organism evidence="13 14">
    <name type="scientific">Marilutibacter alkalisoli</name>
    <dbReference type="NCBI Taxonomy" id="2591633"/>
    <lineage>
        <taxon>Bacteria</taxon>
        <taxon>Pseudomonadati</taxon>
        <taxon>Pseudomonadota</taxon>
        <taxon>Gammaproteobacteria</taxon>
        <taxon>Lysobacterales</taxon>
        <taxon>Lysobacteraceae</taxon>
        <taxon>Marilutibacter</taxon>
    </lineage>
</organism>
<dbReference type="InterPro" id="IPR036116">
    <property type="entry name" value="FN3_sf"/>
</dbReference>
<evidence type="ECO:0000256" key="3">
    <source>
        <dbReference type="ARBA" id="ARBA00012729"/>
    </source>
</evidence>
<dbReference type="Pfam" id="PF02839">
    <property type="entry name" value="CBM_5_12"/>
    <property type="match status" value="1"/>
</dbReference>
<dbReference type="GO" id="GO:0000272">
    <property type="term" value="P:polysaccharide catabolic process"/>
    <property type="evidence" value="ECO:0007669"/>
    <property type="project" value="UniProtKB-KW"/>
</dbReference>
<dbReference type="SUPFAM" id="SSF49265">
    <property type="entry name" value="Fibronectin type III"/>
    <property type="match status" value="1"/>
</dbReference>
<dbReference type="GO" id="GO:0005576">
    <property type="term" value="C:extracellular region"/>
    <property type="evidence" value="ECO:0007669"/>
    <property type="project" value="InterPro"/>
</dbReference>
<dbReference type="SMART" id="SM00060">
    <property type="entry name" value="FN3"/>
    <property type="match status" value="1"/>
</dbReference>
<evidence type="ECO:0000256" key="1">
    <source>
        <dbReference type="ARBA" id="ARBA00000822"/>
    </source>
</evidence>
<keyword evidence="5" id="KW-0146">Chitin degradation</keyword>
<dbReference type="PANTHER" id="PTHR11177">
    <property type="entry name" value="CHITINASE"/>
    <property type="match status" value="1"/>
</dbReference>
<feature type="domain" description="Fibronectin type-III" evidence="11">
    <location>
        <begin position="348"/>
        <end position="440"/>
    </location>
</feature>
<evidence type="ECO:0000256" key="9">
    <source>
        <dbReference type="RuleBase" id="RU000489"/>
    </source>
</evidence>
<dbReference type="InterPro" id="IPR001223">
    <property type="entry name" value="Glyco_hydro18_cat"/>
</dbReference>
<keyword evidence="7 9" id="KW-0326">Glycosidase</keyword>
<evidence type="ECO:0000313" key="13">
    <source>
        <dbReference type="EMBL" id="QDH69304.1"/>
    </source>
</evidence>
<dbReference type="InterPro" id="IPR029070">
    <property type="entry name" value="Chitinase_insertion_sf"/>
</dbReference>
<dbReference type="SMART" id="SM00636">
    <property type="entry name" value="Glyco_18"/>
    <property type="match status" value="1"/>
</dbReference>
<evidence type="ECO:0000313" key="14">
    <source>
        <dbReference type="Proteomes" id="UP000317199"/>
    </source>
</evidence>
<dbReference type="EMBL" id="CP041242">
    <property type="protein sequence ID" value="QDH69304.1"/>
    <property type="molecule type" value="Genomic_DNA"/>
</dbReference>
<dbReference type="InterPro" id="IPR035986">
    <property type="entry name" value="PKD_dom_sf"/>
</dbReference>
<evidence type="ECO:0000256" key="7">
    <source>
        <dbReference type="ARBA" id="ARBA00023295"/>
    </source>
</evidence>
<dbReference type="GO" id="GO:0030246">
    <property type="term" value="F:carbohydrate binding"/>
    <property type="evidence" value="ECO:0007669"/>
    <property type="project" value="InterPro"/>
</dbReference>
<dbReference type="PROSITE" id="PS50853">
    <property type="entry name" value="FN3"/>
    <property type="match status" value="1"/>
</dbReference>
<dbReference type="Gene3D" id="2.60.40.10">
    <property type="entry name" value="Immunoglobulins"/>
    <property type="match status" value="3"/>
</dbReference>
<dbReference type="SUPFAM" id="SSF54556">
    <property type="entry name" value="Chitinase insertion domain"/>
    <property type="match status" value="1"/>
</dbReference>
<dbReference type="InterPro" id="IPR011583">
    <property type="entry name" value="Chitinase_II/V-like_cat"/>
</dbReference>
<dbReference type="Pfam" id="PF00704">
    <property type="entry name" value="Glyco_hydro_18"/>
    <property type="match status" value="1"/>
</dbReference>
<dbReference type="GO" id="GO:0006032">
    <property type="term" value="P:chitin catabolic process"/>
    <property type="evidence" value="ECO:0007669"/>
    <property type="project" value="UniProtKB-KW"/>
</dbReference>
<dbReference type="SUPFAM" id="SSF49299">
    <property type="entry name" value="PKD domain"/>
    <property type="match status" value="1"/>
</dbReference>
<dbReference type="InterPro" id="IPR036573">
    <property type="entry name" value="CBM_sf_5/12"/>
</dbReference>
<dbReference type="InterPro" id="IPR003961">
    <property type="entry name" value="FN3_dom"/>
</dbReference>
<dbReference type="CDD" id="cd06548">
    <property type="entry name" value="GH18_chitinase"/>
    <property type="match status" value="1"/>
</dbReference>
<protein>
    <recommendedName>
        <fullName evidence="3">chitinase</fullName>
        <ecNumber evidence="3">3.2.1.14</ecNumber>
    </recommendedName>
</protein>
<dbReference type="InterPro" id="IPR050314">
    <property type="entry name" value="Glycosyl_Hydrlase_18"/>
</dbReference>
<dbReference type="OrthoDB" id="9775889at2"/>
<dbReference type="SMART" id="SM00495">
    <property type="entry name" value="ChtBD3"/>
    <property type="match status" value="2"/>
</dbReference>
<accession>A0A514BPJ8</accession>
<dbReference type="GO" id="GO:0008061">
    <property type="term" value="F:chitin binding"/>
    <property type="evidence" value="ECO:0007669"/>
    <property type="project" value="InterPro"/>
</dbReference>
<dbReference type="SUPFAM" id="SSF51445">
    <property type="entry name" value="(Trans)glycosidases"/>
    <property type="match status" value="1"/>
</dbReference>
<dbReference type="SMART" id="SM00089">
    <property type="entry name" value="PKD"/>
    <property type="match status" value="2"/>
</dbReference>
<dbReference type="PANTHER" id="PTHR11177:SF317">
    <property type="entry name" value="CHITINASE 12-RELATED"/>
    <property type="match status" value="1"/>
</dbReference>
<dbReference type="Proteomes" id="UP000317199">
    <property type="component" value="Chromosome"/>
</dbReference>
<name>A0A514BPJ8_9GAMM</name>
<evidence type="ECO:0000259" key="12">
    <source>
        <dbReference type="PROSITE" id="PS51910"/>
    </source>
</evidence>
<keyword evidence="14" id="KW-1185">Reference proteome</keyword>